<dbReference type="EMBL" id="MN740404">
    <property type="protein sequence ID" value="QHU04789.1"/>
    <property type="molecule type" value="Genomic_DNA"/>
</dbReference>
<keyword evidence="1" id="KW-0472">Membrane</keyword>
<evidence type="ECO:0000313" key="2">
    <source>
        <dbReference type="EMBL" id="QHU04789.1"/>
    </source>
</evidence>
<dbReference type="InterPro" id="IPR013320">
    <property type="entry name" value="ConA-like_dom_sf"/>
</dbReference>
<sequence>MNMQPQTTNMPNIAVPEAIKNAGQSLGNSINSIKTGVNESVNGFSQQAQAGIGASSQFLQSNTIVAKFAFIILIIIVFVFLLALGIMLIQYFSGPKTNPYLIYGMIDGTDGHIIHQDPNQVDSVPINRSNNQSTGLEFTWSVWLYINDLGTDAKNQLIFNKGDLNYNEKTNISNINNGPGLYLSPQKNSLHIIMDTNDNTNTDPAILDIDNIPLRNWVHIAIRVENTILDVYVNGVISGRLAMSKVPKQNYNDVNVCKGGGFMGKLSNLRYYGYALNVFEINGIVAYGPNLNPSGLSTTSGAATGNYAYLSNTWYSTKL</sequence>
<dbReference type="AlphaFoldDB" id="A0A6C0JGS4"/>
<keyword evidence="1" id="KW-0812">Transmembrane</keyword>
<protein>
    <recommendedName>
        <fullName evidence="3">LamG-like jellyroll fold domain-containing protein</fullName>
    </recommendedName>
</protein>
<keyword evidence="1" id="KW-1133">Transmembrane helix</keyword>
<evidence type="ECO:0000256" key="1">
    <source>
        <dbReference type="SAM" id="Phobius"/>
    </source>
</evidence>
<evidence type="ECO:0008006" key="3">
    <source>
        <dbReference type="Google" id="ProtNLM"/>
    </source>
</evidence>
<feature type="transmembrane region" description="Helical" evidence="1">
    <location>
        <begin position="68"/>
        <end position="92"/>
    </location>
</feature>
<organism evidence="2">
    <name type="scientific">viral metagenome</name>
    <dbReference type="NCBI Taxonomy" id="1070528"/>
    <lineage>
        <taxon>unclassified sequences</taxon>
        <taxon>metagenomes</taxon>
        <taxon>organismal metagenomes</taxon>
    </lineage>
</organism>
<reference evidence="2" key="1">
    <citation type="journal article" date="2020" name="Nature">
        <title>Giant virus diversity and host interactions through global metagenomics.</title>
        <authorList>
            <person name="Schulz F."/>
            <person name="Roux S."/>
            <person name="Paez-Espino D."/>
            <person name="Jungbluth S."/>
            <person name="Walsh D.A."/>
            <person name="Denef V.J."/>
            <person name="McMahon K.D."/>
            <person name="Konstantinidis K.T."/>
            <person name="Eloe-Fadrosh E.A."/>
            <person name="Kyrpides N.C."/>
            <person name="Woyke T."/>
        </authorList>
    </citation>
    <scope>NUCLEOTIDE SEQUENCE</scope>
    <source>
        <strain evidence="2">GVMAG-M-3300027708-5</strain>
    </source>
</reference>
<dbReference type="Pfam" id="PF13385">
    <property type="entry name" value="Laminin_G_3"/>
    <property type="match status" value="1"/>
</dbReference>
<accession>A0A6C0JGS4</accession>
<dbReference type="SUPFAM" id="SSF49899">
    <property type="entry name" value="Concanavalin A-like lectins/glucanases"/>
    <property type="match status" value="1"/>
</dbReference>
<dbReference type="Gene3D" id="2.60.120.200">
    <property type="match status" value="1"/>
</dbReference>
<name>A0A6C0JGS4_9ZZZZ</name>
<proteinExistence type="predicted"/>